<organism evidence="1 2">
    <name type="scientific">Solanum tuberosum</name>
    <name type="common">Potato</name>
    <dbReference type="NCBI Taxonomy" id="4113"/>
    <lineage>
        <taxon>Eukaryota</taxon>
        <taxon>Viridiplantae</taxon>
        <taxon>Streptophyta</taxon>
        <taxon>Embryophyta</taxon>
        <taxon>Tracheophyta</taxon>
        <taxon>Spermatophyta</taxon>
        <taxon>Magnoliopsida</taxon>
        <taxon>eudicotyledons</taxon>
        <taxon>Gunneridae</taxon>
        <taxon>Pentapetalae</taxon>
        <taxon>asterids</taxon>
        <taxon>lamiids</taxon>
        <taxon>Solanales</taxon>
        <taxon>Solanaceae</taxon>
        <taxon>Solanoideae</taxon>
        <taxon>Solaneae</taxon>
        <taxon>Solanum</taxon>
    </lineage>
</organism>
<evidence type="ECO:0000313" key="2">
    <source>
        <dbReference type="Proteomes" id="UP000011115"/>
    </source>
</evidence>
<keyword evidence="2" id="KW-1185">Reference proteome</keyword>
<dbReference type="HOGENOM" id="CLU_2626750_0_0_1"/>
<dbReference type="AlphaFoldDB" id="M1CEF8"/>
<dbReference type="EnsemblPlants" id="PGSC0003DMT400065694">
    <property type="protein sequence ID" value="PGSC0003DMT400065694"/>
    <property type="gene ID" value="PGSC0003DMG402025557"/>
</dbReference>
<proteinExistence type="predicted"/>
<evidence type="ECO:0000313" key="1">
    <source>
        <dbReference type="EnsemblPlants" id="PGSC0003DMT400065694"/>
    </source>
</evidence>
<reference evidence="2" key="1">
    <citation type="journal article" date="2011" name="Nature">
        <title>Genome sequence and analysis of the tuber crop potato.</title>
        <authorList>
            <consortium name="The Potato Genome Sequencing Consortium"/>
        </authorList>
    </citation>
    <scope>NUCLEOTIDE SEQUENCE [LARGE SCALE GENOMIC DNA]</scope>
    <source>
        <strain evidence="2">cv. DM1-3 516 R44</strain>
    </source>
</reference>
<dbReference type="Gramene" id="PGSC0003DMT400065694">
    <property type="protein sequence ID" value="PGSC0003DMT400065694"/>
    <property type="gene ID" value="PGSC0003DMG402025557"/>
</dbReference>
<name>M1CEF8_SOLTU</name>
<dbReference type="Proteomes" id="UP000011115">
    <property type="component" value="Unassembled WGS sequence"/>
</dbReference>
<dbReference type="PaxDb" id="4113-PGSC0003DMT400065694"/>
<reference evidence="1" key="2">
    <citation type="submission" date="2015-06" db="UniProtKB">
        <authorList>
            <consortium name="EnsemblPlants"/>
        </authorList>
    </citation>
    <scope>IDENTIFICATION</scope>
    <source>
        <strain evidence="1">DM1-3 516 R44</strain>
    </source>
</reference>
<sequence length="78" mass="8924">MFIFIVNFTHQKCPYGIVHTERWSRISCCYRIFSGNWMHPDLCLRRPAQDLDYLQHIAQQCGASASTGSQCSSTLPCP</sequence>
<dbReference type="InParanoid" id="M1CEF8"/>
<protein>
    <submittedName>
        <fullName evidence="1">NADH dehydrogenase</fullName>
    </submittedName>
</protein>
<accession>M1CEF8</accession>